<evidence type="ECO:0000256" key="1">
    <source>
        <dbReference type="ARBA" id="ARBA00022630"/>
    </source>
</evidence>
<dbReference type="RefSeq" id="WP_083947496.1">
    <property type="nucleotide sequence ID" value="NZ_FTOM01000001.1"/>
</dbReference>
<evidence type="ECO:0000259" key="5">
    <source>
        <dbReference type="Pfam" id="PF09242"/>
    </source>
</evidence>
<evidence type="ECO:0000259" key="4">
    <source>
        <dbReference type="Pfam" id="PF07992"/>
    </source>
</evidence>
<dbReference type="EMBL" id="FTOM01000001">
    <property type="protein sequence ID" value="SIS49368.1"/>
    <property type="molecule type" value="Genomic_DNA"/>
</dbReference>
<dbReference type="Pfam" id="PF09242">
    <property type="entry name" value="FCSD-flav_bind"/>
    <property type="match status" value="1"/>
</dbReference>
<dbReference type="PANTHER" id="PTHR43755:SF1">
    <property type="entry name" value="FAD-DEPENDENT PYRIDINE NUCLEOTIDE-DISULPHIDE OXIDOREDUCTASE"/>
    <property type="match status" value="1"/>
</dbReference>
<keyword evidence="1" id="KW-0285">Flavoprotein</keyword>
<evidence type="ECO:0000259" key="6">
    <source>
        <dbReference type="Pfam" id="PF21706"/>
    </source>
</evidence>
<reference evidence="8" key="1">
    <citation type="submission" date="2017-01" db="EMBL/GenBank/DDBJ databases">
        <authorList>
            <person name="Varghese N."/>
            <person name="Submissions S."/>
        </authorList>
    </citation>
    <scope>NUCLEOTIDE SEQUENCE [LARGE SCALE GENOMIC DNA]</scope>
    <source>
        <strain evidence="8">DSM 18714</strain>
    </source>
</reference>
<dbReference type="Pfam" id="PF07992">
    <property type="entry name" value="Pyr_redox_2"/>
    <property type="match status" value="1"/>
</dbReference>
<organism evidence="7 8">
    <name type="scientific">Phaeovulum vinaykumarii</name>
    <dbReference type="NCBI Taxonomy" id="407234"/>
    <lineage>
        <taxon>Bacteria</taxon>
        <taxon>Pseudomonadati</taxon>
        <taxon>Pseudomonadota</taxon>
        <taxon>Alphaproteobacteria</taxon>
        <taxon>Rhodobacterales</taxon>
        <taxon>Paracoccaceae</taxon>
        <taxon>Phaeovulum</taxon>
    </lineage>
</organism>
<dbReference type="SUPFAM" id="SSF55424">
    <property type="entry name" value="FAD/NAD-linked reductases, dimerisation (C-terminal) domain"/>
    <property type="match status" value="1"/>
</dbReference>
<evidence type="ECO:0000256" key="2">
    <source>
        <dbReference type="ARBA" id="ARBA00022827"/>
    </source>
</evidence>
<keyword evidence="8" id="KW-1185">Reference proteome</keyword>
<keyword evidence="3" id="KW-0732">Signal</keyword>
<dbReference type="GO" id="GO:0050660">
    <property type="term" value="F:flavin adenine dinucleotide binding"/>
    <property type="evidence" value="ECO:0007669"/>
    <property type="project" value="InterPro"/>
</dbReference>
<evidence type="ECO:0000313" key="7">
    <source>
        <dbReference type="EMBL" id="SIS49368.1"/>
    </source>
</evidence>
<feature type="signal peptide" evidence="3">
    <location>
        <begin position="1"/>
        <end position="32"/>
    </location>
</feature>
<dbReference type="GO" id="GO:0016491">
    <property type="term" value="F:oxidoreductase activity"/>
    <property type="evidence" value="ECO:0007669"/>
    <property type="project" value="InterPro"/>
</dbReference>
<feature type="domain" description="Flavocytochrome c sulphide dehydrogenase flavin-binding" evidence="5">
    <location>
        <begin position="363"/>
        <end position="430"/>
    </location>
</feature>
<dbReference type="OrthoDB" id="9802771at2"/>
<feature type="domain" description="Sulfide dehydrogenase [flavocytochrome c] flavoprotein chain central" evidence="6">
    <location>
        <begin position="172"/>
        <end position="284"/>
    </location>
</feature>
<dbReference type="InterPro" id="IPR052541">
    <property type="entry name" value="SQRD"/>
</dbReference>
<feature type="domain" description="FAD/NAD(P)-binding" evidence="4">
    <location>
        <begin position="43"/>
        <end position="151"/>
    </location>
</feature>
<dbReference type="InterPro" id="IPR015323">
    <property type="entry name" value="FlavoCytC_S_DH_flav-bd"/>
</dbReference>
<evidence type="ECO:0000256" key="3">
    <source>
        <dbReference type="SAM" id="SignalP"/>
    </source>
</evidence>
<dbReference type="InterPro" id="IPR023753">
    <property type="entry name" value="FAD/NAD-binding_dom"/>
</dbReference>
<gene>
    <name evidence="7" type="ORF">SAMN05421795_10145</name>
</gene>
<dbReference type="InterPro" id="IPR036188">
    <property type="entry name" value="FAD/NAD-bd_sf"/>
</dbReference>
<dbReference type="Gene3D" id="3.90.760.10">
    <property type="entry name" value="Flavocytochrome c sulphide dehydrogenase, flavin-binding domain"/>
    <property type="match status" value="1"/>
</dbReference>
<accession>A0A1N7JJ67</accession>
<dbReference type="InterPro" id="IPR049386">
    <property type="entry name" value="FCSD_central"/>
</dbReference>
<dbReference type="SUPFAM" id="SSF51905">
    <property type="entry name" value="FAD/NAD(P)-binding domain"/>
    <property type="match status" value="2"/>
</dbReference>
<dbReference type="InterPro" id="IPR016156">
    <property type="entry name" value="FAD/NAD-linked_Rdtase_dimer_sf"/>
</dbReference>
<dbReference type="Pfam" id="PF21706">
    <property type="entry name" value="FCSD_central"/>
    <property type="match status" value="1"/>
</dbReference>
<dbReference type="PROSITE" id="PS51318">
    <property type="entry name" value="TAT"/>
    <property type="match status" value="1"/>
</dbReference>
<dbReference type="PANTHER" id="PTHR43755">
    <property type="match status" value="1"/>
</dbReference>
<dbReference type="AlphaFoldDB" id="A0A1N7JJ67"/>
<dbReference type="InterPro" id="IPR006311">
    <property type="entry name" value="TAT_signal"/>
</dbReference>
<keyword evidence="2" id="KW-0274">FAD</keyword>
<feature type="chain" id="PRO_5012501202" evidence="3">
    <location>
        <begin position="33"/>
        <end position="431"/>
    </location>
</feature>
<proteinExistence type="predicted"/>
<protein>
    <submittedName>
        <fullName evidence="7">Cytochrome-dependent sulfide dehydrogenase (Flavoprotein)</fullName>
    </submittedName>
</protein>
<dbReference type="STRING" id="407234.SAMN05421795_10145"/>
<dbReference type="InterPro" id="IPR037092">
    <property type="entry name" value="FlavoCytC_S_DH_flav-bd_sf"/>
</dbReference>
<dbReference type="Gene3D" id="3.50.50.60">
    <property type="entry name" value="FAD/NAD(P)-binding domain"/>
    <property type="match status" value="2"/>
</dbReference>
<name>A0A1N7JJ67_9RHOB</name>
<sequence length="431" mass="45260">MTGAGRRLGRRAVLRGAAAALLGPSLPAPSLAAPSLARGARPRVVIVGGGAGGATLARLLPAQLDVTLIEASPIYQSCFFSNLALGGFLPFEALAHDYGALTAQDVRLILGRATAIDPATRAVHIGPEHISYDRLVLAPGIDYRPDALPGWSEDDPRLLPPMWKSGERPERLRQALLDMRPGGTFCLIAPPAPYRCPPAPYERVSMAASLLKQHNPTARILILDAKPSFAKQALFEEGWQTHYPGMIERLGPDMGADILELSVGAHQVIVDGMEEGYDLLNVIPPQQAGAIAQAAGVVDASGWAPVDPASLRARLNPEIFVLGDAGQPGAIPKSASAAVSGAAIAAAALAGDLLGQTGPAAGPRPGYDSTCYSALAEADSVFEISAYAPRDGTLTRTRHALSQMHESRETRARNWAEAFAWHAGIAARIFG</sequence>
<dbReference type="Proteomes" id="UP000186098">
    <property type="component" value="Unassembled WGS sequence"/>
</dbReference>
<evidence type="ECO:0000313" key="8">
    <source>
        <dbReference type="Proteomes" id="UP000186098"/>
    </source>
</evidence>